<dbReference type="GeneID" id="19185548"/>
<evidence type="ECO:0000259" key="7">
    <source>
        <dbReference type="PROSITE" id="PS50850"/>
    </source>
</evidence>
<reference evidence="8 9" key="1">
    <citation type="submission" date="2013-03" db="EMBL/GenBank/DDBJ databases">
        <title>The Genome Sequence of Cladophialophora psammophila CBS 110553.</title>
        <authorList>
            <consortium name="The Broad Institute Genomics Platform"/>
            <person name="Cuomo C."/>
            <person name="de Hoog S."/>
            <person name="Gorbushina A."/>
            <person name="Walker B."/>
            <person name="Young S.K."/>
            <person name="Zeng Q."/>
            <person name="Gargeya S."/>
            <person name="Fitzgerald M."/>
            <person name="Haas B."/>
            <person name="Abouelleil A."/>
            <person name="Allen A.W."/>
            <person name="Alvarado L."/>
            <person name="Arachchi H.M."/>
            <person name="Berlin A.M."/>
            <person name="Chapman S.B."/>
            <person name="Gainer-Dewar J."/>
            <person name="Goldberg J."/>
            <person name="Griggs A."/>
            <person name="Gujja S."/>
            <person name="Hansen M."/>
            <person name="Howarth C."/>
            <person name="Imamovic A."/>
            <person name="Ireland A."/>
            <person name="Larimer J."/>
            <person name="McCowan C."/>
            <person name="Murphy C."/>
            <person name="Pearson M."/>
            <person name="Poon T.W."/>
            <person name="Priest M."/>
            <person name="Roberts A."/>
            <person name="Saif S."/>
            <person name="Shea T."/>
            <person name="Sisk P."/>
            <person name="Sykes S."/>
            <person name="Wortman J."/>
            <person name="Nusbaum C."/>
            <person name="Birren B."/>
        </authorList>
    </citation>
    <scope>NUCLEOTIDE SEQUENCE [LARGE SCALE GENOMIC DNA]</scope>
    <source>
        <strain evidence="8 9">CBS 110553</strain>
    </source>
</reference>
<dbReference type="Gene3D" id="1.20.1250.20">
    <property type="entry name" value="MFS general substrate transporter like domains"/>
    <property type="match status" value="1"/>
</dbReference>
<dbReference type="EMBL" id="AMGX01000001">
    <property type="protein sequence ID" value="EXJ76304.1"/>
    <property type="molecule type" value="Genomic_DNA"/>
</dbReference>
<keyword evidence="4 6" id="KW-1133">Transmembrane helix</keyword>
<evidence type="ECO:0000313" key="9">
    <source>
        <dbReference type="Proteomes" id="UP000019471"/>
    </source>
</evidence>
<gene>
    <name evidence="8" type="ORF">A1O5_00812</name>
</gene>
<dbReference type="InterPro" id="IPR005829">
    <property type="entry name" value="Sugar_transporter_CS"/>
</dbReference>
<comment type="caution">
    <text evidence="8">The sequence shown here is derived from an EMBL/GenBank/DDBJ whole genome shotgun (WGS) entry which is preliminary data.</text>
</comment>
<dbReference type="PROSITE" id="PS00217">
    <property type="entry name" value="SUGAR_TRANSPORT_2"/>
    <property type="match status" value="1"/>
</dbReference>
<dbReference type="InterPro" id="IPR050360">
    <property type="entry name" value="MFS_Sugar_Transporters"/>
</dbReference>
<evidence type="ECO:0000256" key="4">
    <source>
        <dbReference type="ARBA" id="ARBA00022989"/>
    </source>
</evidence>
<dbReference type="PANTHER" id="PTHR48022:SF10">
    <property type="entry name" value="MAJOR FACILITATOR SUPERFAMILY (MFS) PROFILE DOMAIN-CONTAINING PROTEIN"/>
    <property type="match status" value="1"/>
</dbReference>
<evidence type="ECO:0000256" key="2">
    <source>
        <dbReference type="ARBA" id="ARBA00010992"/>
    </source>
</evidence>
<evidence type="ECO:0000256" key="6">
    <source>
        <dbReference type="SAM" id="Phobius"/>
    </source>
</evidence>
<evidence type="ECO:0000313" key="8">
    <source>
        <dbReference type="EMBL" id="EXJ76304.1"/>
    </source>
</evidence>
<dbReference type="HOGENOM" id="CLU_1547392_0_0_1"/>
<proteinExistence type="inferred from homology"/>
<organism evidence="8 9">
    <name type="scientific">Cladophialophora psammophila CBS 110553</name>
    <dbReference type="NCBI Taxonomy" id="1182543"/>
    <lineage>
        <taxon>Eukaryota</taxon>
        <taxon>Fungi</taxon>
        <taxon>Dikarya</taxon>
        <taxon>Ascomycota</taxon>
        <taxon>Pezizomycotina</taxon>
        <taxon>Eurotiomycetes</taxon>
        <taxon>Chaetothyriomycetidae</taxon>
        <taxon>Chaetothyriales</taxon>
        <taxon>Herpotrichiellaceae</taxon>
        <taxon>Cladophialophora</taxon>
    </lineage>
</organism>
<comment type="similarity">
    <text evidence="2">Belongs to the major facilitator superfamily. Sugar transporter (TC 2.A.1.1) family.</text>
</comment>
<feature type="transmembrane region" description="Helical" evidence="6">
    <location>
        <begin position="85"/>
        <end position="109"/>
    </location>
</feature>
<evidence type="ECO:0000256" key="1">
    <source>
        <dbReference type="ARBA" id="ARBA00004141"/>
    </source>
</evidence>
<feature type="transmembrane region" description="Helical" evidence="6">
    <location>
        <begin position="58"/>
        <end position="79"/>
    </location>
</feature>
<name>W9Y1E5_9EURO</name>
<dbReference type="GO" id="GO:0016020">
    <property type="term" value="C:membrane"/>
    <property type="evidence" value="ECO:0007669"/>
    <property type="project" value="UniProtKB-SubCell"/>
</dbReference>
<accession>W9Y1E5</accession>
<comment type="subcellular location">
    <subcellularLocation>
        <location evidence="1">Membrane</location>
        <topology evidence="1">Multi-pass membrane protein</topology>
    </subcellularLocation>
</comment>
<dbReference type="OrthoDB" id="6133115at2759"/>
<dbReference type="Proteomes" id="UP000019471">
    <property type="component" value="Unassembled WGS sequence"/>
</dbReference>
<dbReference type="Pfam" id="PF00083">
    <property type="entry name" value="Sugar_tr"/>
    <property type="match status" value="1"/>
</dbReference>
<protein>
    <recommendedName>
        <fullName evidence="7">Major facilitator superfamily (MFS) profile domain-containing protein</fullName>
    </recommendedName>
</protein>
<evidence type="ECO:0000256" key="3">
    <source>
        <dbReference type="ARBA" id="ARBA00022692"/>
    </source>
</evidence>
<dbReference type="eggNOG" id="KOG0254">
    <property type="taxonomic scope" value="Eukaryota"/>
</dbReference>
<evidence type="ECO:0000256" key="5">
    <source>
        <dbReference type="ARBA" id="ARBA00023136"/>
    </source>
</evidence>
<feature type="transmembrane region" description="Helical" evidence="6">
    <location>
        <begin position="121"/>
        <end position="143"/>
    </location>
</feature>
<keyword evidence="3 6" id="KW-0812">Transmembrane</keyword>
<dbReference type="AlphaFoldDB" id="W9Y1E5"/>
<feature type="domain" description="Major facilitator superfamily (MFS) profile" evidence="7">
    <location>
        <begin position="1"/>
        <end position="173"/>
    </location>
</feature>
<dbReference type="PANTHER" id="PTHR48022">
    <property type="entry name" value="PLASTIDIC GLUCOSE TRANSPORTER 4"/>
    <property type="match status" value="1"/>
</dbReference>
<dbReference type="InterPro" id="IPR005828">
    <property type="entry name" value="MFS_sugar_transport-like"/>
</dbReference>
<dbReference type="SUPFAM" id="SSF103473">
    <property type="entry name" value="MFS general substrate transporter"/>
    <property type="match status" value="1"/>
</dbReference>
<dbReference type="InterPro" id="IPR036259">
    <property type="entry name" value="MFS_trans_sf"/>
</dbReference>
<dbReference type="PROSITE" id="PS50850">
    <property type="entry name" value="MFS"/>
    <property type="match status" value="1"/>
</dbReference>
<keyword evidence="5 6" id="KW-0472">Membrane</keyword>
<dbReference type="InterPro" id="IPR020846">
    <property type="entry name" value="MFS_dom"/>
</dbReference>
<dbReference type="RefSeq" id="XP_007739621.1">
    <property type="nucleotide sequence ID" value="XM_007741431.1"/>
</dbReference>
<sequence length="173" mass="18772">MQGFLKVFGHPNPKNPIGYGIDSVFPQLIADAQCLHIVAGRGFACTILIATTSKGAIYFGRLLLGLSNGFLVTFSNIYVSEVAPAYLRGVLVALVSPWVSMGAILGAAIDNATKTRVDKSCYQLPTACLYIVPVLLSVGLFFVPESPRYLLFQRYEAKAKQSLVRVRGELSNQ</sequence>
<keyword evidence="9" id="KW-1185">Reference proteome</keyword>
<dbReference type="GO" id="GO:0005351">
    <property type="term" value="F:carbohydrate:proton symporter activity"/>
    <property type="evidence" value="ECO:0007669"/>
    <property type="project" value="TreeGrafter"/>
</dbReference>